<evidence type="ECO:0000313" key="1">
    <source>
        <dbReference type="Proteomes" id="UP000492821"/>
    </source>
</evidence>
<dbReference type="WBParaSite" id="Pan_g5624.t1">
    <property type="protein sequence ID" value="Pan_g5624.t1"/>
    <property type="gene ID" value="Pan_g5624"/>
</dbReference>
<dbReference type="Proteomes" id="UP000492821">
    <property type="component" value="Unassembled WGS sequence"/>
</dbReference>
<protein>
    <submittedName>
        <fullName evidence="2">DRMBL domain-containing protein</fullName>
    </submittedName>
</protein>
<sequence length="304" mass="34533">MLLECAFGTRISTLRIIAFTKKVKTVFAYPSLGQKLREIGPLAQDVAHASDPGDIVESELIRYMSHKPALNLMDLAFDPVVDARFNVKEALHPSHHVGWEAERDHCLGKRSQPPVDFVLPSAVCTCAAEKLAVNADFFVPSSFVHFIWTRLNSDEWTVDATPKPQITIYGLPKAAESIILGKSEQCIVHCKRYDGEMAQTHFGMCLAEGYCSEAFDHYVKERSIRQQQAKIVYFPGRCTAEGMCYQNARNRKKASRFLHPLSSPSPLSTLYFDFDTSFHRRTILVYINHRAWLKTLVDWHVIEL</sequence>
<proteinExistence type="predicted"/>
<reference evidence="2" key="2">
    <citation type="submission" date="2020-10" db="UniProtKB">
        <authorList>
            <consortium name="WormBaseParasite"/>
        </authorList>
    </citation>
    <scope>IDENTIFICATION</scope>
</reference>
<name>A0A7E4W066_PANRE</name>
<organism evidence="1 2">
    <name type="scientific">Panagrellus redivivus</name>
    <name type="common">Microworm</name>
    <dbReference type="NCBI Taxonomy" id="6233"/>
    <lineage>
        <taxon>Eukaryota</taxon>
        <taxon>Metazoa</taxon>
        <taxon>Ecdysozoa</taxon>
        <taxon>Nematoda</taxon>
        <taxon>Chromadorea</taxon>
        <taxon>Rhabditida</taxon>
        <taxon>Tylenchina</taxon>
        <taxon>Panagrolaimomorpha</taxon>
        <taxon>Panagrolaimoidea</taxon>
        <taxon>Panagrolaimidae</taxon>
        <taxon>Panagrellus</taxon>
    </lineage>
</organism>
<evidence type="ECO:0000313" key="2">
    <source>
        <dbReference type="WBParaSite" id="Pan_g5624.t1"/>
    </source>
</evidence>
<accession>A0A7E4W066</accession>
<reference evidence="1" key="1">
    <citation type="journal article" date="2013" name="Genetics">
        <title>The draft genome and transcriptome of Panagrellus redivivus are shaped by the harsh demands of a free-living lifestyle.</title>
        <authorList>
            <person name="Srinivasan J."/>
            <person name="Dillman A.R."/>
            <person name="Macchietto M.G."/>
            <person name="Heikkinen L."/>
            <person name="Lakso M."/>
            <person name="Fracchia K.M."/>
            <person name="Antoshechkin I."/>
            <person name="Mortazavi A."/>
            <person name="Wong G."/>
            <person name="Sternberg P.W."/>
        </authorList>
    </citation>
    <scope>NUCLEOTIDE SEQUENCE [LARGE SCALE GENOMIC DNA]</scope>
    <source>
        <strain evidence="1">MT8872</strain>
    </source>
</reference>
<dbReference type="AlphaFoldDB" id="A0A7E4W066"/>
<keyword evidence="1" id="KW-1185">Reference proteome</keyword>